<proteinExistence type="predicted"/>
<evidence type="ECO:0000313" key="3">
    <source>
        <dbReference type="Proteomes" id="UP000384354"/>
    </source>
</evidence>
<name>A0A5E4RI93_9BURK</name>
<gene>
    <name evidence="2" type="ORF">PCE31106_00159</name>
</gene>
<evidence type="ECO:0000313" key="2">
    <source>
        <dbReference type="EMBL" id="VVD62274.1"/>
    </source>
</evidence>
<dbReference type="AlphaFoldDB" id="A0A5E4RI93"/>
<reference evidence="2 3" key="1">
    <citation type="submission" date="2019-08" db="EMBL/GenBank/DDBJ databases">
        <authorList>
            <person name="Peeters C."/>
        </authorList>
    </citation>
    <scope>NUCLEOTIDE SEQUENCE [LARGE SCALE GENOMIC DNA]</scope>
    <source>
        <strain evidence="2 3">LMG 31106</strain>
    </source>
</reference>
<dbReference type="Proteomes" id="UP000384354">
    <property type="component" value="Unassembled WGS sequence"/>
</dbReference>
<dbReference type="EMBL" id="CABPSL010000001">
    <property type="protein sequence ID" value="VVD62274.1"/>
    <property type="molecule type" value="Genomic_DNA"/>
</dbReference>
<sequence length="128" mass="13473">MTRISAGSDVIAQNVESLVQLVAMRRRDSHGNLHSLDQVANRPVAAVLPQRQPSAAPLDHGEFRADFVSSGPAGPARLPVPAREERVVCSDAATQTDVGWEGPPPYSVRDVTPGASGRSDALGRANAL</sequence>
<feature type="region of interest" description="Disordered" evidence="1">
    <location>
        <begin position="93"/>
        <end position="128"/>
    </location>
</feature>
<evidence type="ECO:0000256" key="1">
    <source>
        <dbReference type="SAM" id="MobiDB-lite"/>
    </source>
</evidence>
<organism evidence="2 3">
    <name type="scientific">Pandoraea cepalis</name>
    <dbReference type="NCBI Taxonomy" id="2508294"/>
    <lineage>
        <taxon>Bacteria</taxon>
        <taxon>Pseudomonadati</taxon>
        <taxon>Pseudomonadota</taxon>
        <taxon>Betaproteobacteria</taxon>
        <taxon>Burkholderiales</taxon>
        <taxon>Burkholderiaceae</taxon>
        <taxon>Pandoraea</taxon>
    </lineage>
</organism>
<protein>
    <submittedName>
        <fullName evidence="2">Uncharacterized protein</fullName>
    </submittedName>
</protein>
<accession>A0A5E4RI93</accession>